<gene>
    <name evidence="3" type="ORF">Lalb_Chr07g0193901</name>
</gene>
<proteinExistence type="predicted"/>
<feature type="region of interest" description="Disordered" evidence="1">
    <location>
        <begin position="376"/>
        <end position="395"/>
    </location>
</feature>
<evidence type="ECO:0000313" key="4">
    <source>
        <dbReference type="Proteomes" id="UP000447434"/>
    </source>
</evidence>
<feature type="domain" description="DUF4378" evidence="2">
    <location>
        <begin position="630"/>
        <end position="786"/>
    </location>
</feature>
<evidence type="ECO:0000259" key="2">
    <source>
        <dbReference type="Pfam" id="PF14309"/>
    </source>
</evidence>
<dbReference type="InterPro" id="IPR025486">
    <property type="entry name" value="DUF4378"/>
</dbReference>
<reference evidence="4" key="1">
    <citation type="journal article" date="2020" name="Nat. Commun.">
        <title>Genome sequence of the cluster root forming white lupin.</title>
        <authorList>
            <person name="Hufnagel B."/>
            <person name="Marques A."/>
            <person name="Soriano A."/>
            <person name="Marques L."/>
            <person name="Divol F."/>
            <person name="Doumas P."/>
            <person name="Sallet E."/>
            <person name="Mancinotti D."/>
            <person name="Carrere S."/>
            <person name="Marande W."/>
            <person name="Arribat S."/>
            <person name="Keller J."/>
            <person name="Huneau C."/>
            <person name="Blein T."/>
            <person name="Aime D."/>
            <person name="Laguerre M."/>
            <person name="Taylor J."/>
            <person name="Schubert V."/>
            <person name="Nelson M."/>
            <person name="Geu-Flores F."/>
            <person name="Crespi M."/>
            <person name="Gallardo-Guerrero K."/>
            <person name="Delaux P.-M."/>
            <person name="Salse J."/>
            <person name="Berges H."/>
            <person name="Guyot R."/>
            <person name="Gouzy J."/>
            <person name="Peret B."/>
        </authorList>
    </citation>
    <scope>NUCLEOTIDE SEQUENCE [LARGE SCALE GENOMIC DNA]</scope>
    <source>
        <strain evidence="4">cv. Amiga</strain>
    </source>
</reference>
<sequence length="796" mass="90431">MGRQKKQDKYMESFRENNNNPECGKSLFHIIKHHPLRHFMKRLGHRKDGGQRNDAGTIPEGRDNAFSPNKRKGGHNLSEIRNSYVEEKVKMSSSVAKNTVRGQIKALIIKGIPKKRSRHHTGSTRPLLSRSIENTPDRDLEKSNVKDKIKPAMKPTAGPFPHVFKKFVKSLYPINMDKDFLLTYLQDPVCPLAYHFSKQQVNCAEMTLTRSVSFPLSQSSPKIQGSKASISMKNMAGNGSVPKVVGRLHFYNKTQSPALSSIGFWEPAMESVAKWKLHGNLDMNDGMKVREVQSSGSAKGQKQKVMTKVKILKQKIVPITGENENEKLRVTLDSVIDKIPQGHGISDDLKKEILKKLTNPTIATKGEHRRASFNGRTHSFTKRRQRPIRRTSSLEEPLDSYSHLFDNNFNTEGKHTQSEQLKLRTKDAASPLMMPKPIKRILSLPDLQSFYYSYPNGEFSDVLSLTKPIITPMDGTMGSESIGYPKNRVGLNVHSKCKLQLDTPVENLIEENLVSVGENDPLISTNIEGSRSDSISEINNKVSMIIDDFGDSILKNNGTFNDQDIGLKYEDKIAVAASDSKSKCGPIERLDNVVEQEAKMDSLKVSEILSKKHLNYEIPEFHVDTKYKAEYNYVKYVLEISGLISNESISAWHSSEQPLDPLLYEEMENDPDFCTYEHSNNCNHHVLFDLINEALLEIYGSCCCYYPKQLSYLSYIHPMPIGNHILHEVWNHMSQSLSLKSKANQNTDVHVSRDLEKHDGWMNLQLSAEFVGLEVEDLVFHDLMEEIMWDLRYLLE</sequence>
<dbReference type="Pfam" id="PF14309">
    <property type="entry name" value="DUF4378"/>
    <property type="match status" value="1"/>
</dbReference>
<name>A0A6A4QBW0_LUPAL</name>
<feature type="region of interest" description="Disordered" evidence="1">
    <location>
        <begin position="45"/>
        <end position="76"/>
    </location>
</feature>
<accession>A0A6A4QBW0</accession>
<comment type="caution">
    <text evidence="3">The sequence shown here is derived from an EMBL/GenBank/DDBJ whole genome shotgun (WGS) entry which is preliminary data.</text>
</comment>
<dbReference type="OrthoDB" id="758104at2759"/>
<evidence type="ECO:0000313" key="3">
    <source>
        <dbReference type="EMBL" id="KAE9611079.1"/>
    </source>
</evidence>
<evidence type="ECO:0000256" key="1">
    <source>
        <dbReference type="SAM" id="MobiDB-lite"/>
    </source>
</evidence>
<dbReference type="PANTHER" id="PTHR47071:SF3">
    <property type="entry name" value="DUF4378 DOMAIN PROTEIN"/>
    <property type="match status" value="1"/>
</dbReference>
<dbReference type="PANTHER" id="PTHR47071">
    <property type="entry name" value="PROTEIN TRM32"/>
    <property type="match status" value="1"/>
</dbReference>
<keyword evidence="4" id="KW-1185">Reference proteome</keyword>
<organism evidence="3 4">
    <name type="scientific">Lupinus albus</name>
    <name type="common">White lupine</name>
    <name type="synonym">Lupinus termis</name>
    <dbReference type="NCBI Taxonomy" id="3870"/>
    <lineage>
        <taxon>Eukaryota</taxon>
        <taxon>Viridiplantae</taxon>
        <taxon>Streptophyta</taxon>
        <taxon>Embryophyta</taxon>
        <taxon>Tracheophyta</taxon>
        <taxon>Spermatophyta</taxon>
        <taxon>Magnoliopsida</taxon>
        <taxon>eudicotyledons</taxon>
        <taxon>Gunneridae</taxon>
        <taxon>Pentapetalae</taxon>
        <taxon>rosids</taxon>
        <taxon>fabids</taxon>
        <taxon>Fabales</taxon>
        <taxon>Fabaceae</taxon>
        <taxon>Papilionoideae</taxon>
        <taxon>50 kb inversion clade</taxon>
        <taxon>genistoids sensu lato</taxon>
        <taxon>core genistoids</taxon>
        <taxon>Genisteae</taxon>
        <taxon>Lupinus</taxon>
    </lineage>
</organism>
<feature type="compositionally biased region" description="Basic residues" evidence="1">
    <location>
        <begin position="379"/>
        <end position="389"/>
    </location>
</feature>
<protein>
    <recommendedName>
        <fullName evidence="2">DUF4378 domain-containing protein</fullName>
    </recommendedName>
</protein>
<dbReference type="InterPro" id="IPR044257">
    <property type="entry name" value="TRM32-like"/>
</dbReference>
<dbReference type="EMBL" id="WOCE01000007">
    <property type="protein sequence ID" value="KAE9611079.1"/>
    <property type="molecule type" value="Genomic_DNA"/>
</dbReference>
<dbReference type="AlphaFoldDB" id="A0A6A4QBW0"/>
<dbReference type="Proteomes" id="UP000447434">
    <property type="component" value="Chromosome 7"/>
</dbReference>